<organism evidence="7 8">
    <name type="scientific">Actinomadura fulvescens</name>
    <dbReference type="NCBI Taxonomy" id="46160"/>
    <lineage>
        <taxon>Bacteria</taxon>
        <taxon>Bacillati</taxon>
        <taxon>Actinomycetota</taxon>
        <taxon>Actinomycetes</taxon>
        <taxon>Streptosporangiales</taxon>
        <taxon>Thermomonosporaceae</taxon>
        <taxon>Actinomadura</taxon>
    </lineage>
</organism>
<evidence type="ECO:0000256" key="4">
    <source>
        <dbReference type="ARBA" id="ARBA00022833"/>
    </source>
</evidence>
<feature type="domain" description="Metallo-beta-lactamase" evidence="6">
    <location>
        <begin position="63"/>
        <end position="280"/>
    </location>
</feature>
<dbReference type="Proteomes" id="UP001501509">
    <property type="component" value="Unassembled WGS sequence"/>
</dbReference>
<name>A0ABN3QQ35_9ACTN</name>
<dbReference type="InterPro" id="IPR051013">
    <property type="entry name" value="MBL_superfamily_lactonases"/>
</dbReference>
<dbReference type="Pfam" id="PF00753">
    <property type="entry name" value="Lactamase_B"/>
    <property type="match status" value="1"/>
</dbReference>
<keyword evidence="8" id="KW-1185">Reference proteome</keyword>
<keyword evidence="2" id="KW-0479">Metal-binding</keyword>
<dbReference type="SUPFAM" id="SSF56281">
    <property type="entry name" value="Metallo-hydrolase/oxidoreductase"/>
    <property type="match status" value="1"/>
</dbReference>
<evidence type="ECO:0000313" key="7">
    <source>
        <dbReference type="EMBL" id="GAA2632380.1"/>
    </source>
</evidence>
<evidence type="ECO:0000256" key="3">
    <source>
        <dbReference type="ARBA" id="ARBA00022801"/>
    </source>
</evidence>
<protein>
    <submittedName>
        <fullName evidence="7">MBL fold metallo-hydrolase</fullName>
    </submittedName>
</protein>
<dbReference type="PANTHER" id="PTHR42978">
    <property type="entry name" value="QUORUM-QUENCHING LACTONASE YTNP-RELATED-RELATED"/>
    <property type="match status" value="1"/>
</dbReference>
<reference evidence="7 8" key="1">
    <citation type="journal article" date="2019" name="Int. J. Syst. Evol. Microbiol.">
        <title>The Global Catalogue of Microorganisms (GCM) 10K type strain sequencing project: providing services to taxonomists for standard genome sequencing and annotation.</title>
        <authorList>
            <consortium name="The Broad Institute Genomics Platform"/>
            <consortium name="The Broad Institute Genome Sequencing Center for Infectious Disease"/>
            <person name="Wu L."/>
            <person name="Ma J."/>
        </authorList>
    </citation>
    <scope>NUCLEOTIDE SEQUENCE [LARGE SCALE GENOMIC DNA]</scope>
    <source>
        <strain evidence="7 8">JCM 6833</strain>
    </source>
</reference>
<dbReference type="Gene3D" id="3.60.15.10">
    <property type="entry name" value="Ribonuclease Z/Hydroxyacylglutathione hydrolase-like"/>
    <property type="match status" value="1"/>
</dbReference>
<dbReference type="EMBL" id="BAAATD010000016">
    <property type="protein sequence ID" value="GAA2632380.1"/>
    <property type="molecule type" value="Genomic_DNA"/>
</dbReference>
<evidence type="ECO:0000256" key="2">
    <source>
        <dbReference type="ARBA" id="ARBA00022723"/>
    </source>
</evidence>
<dbReference type="InterPro" id="IPR036866">
    <property type="entry name" value="RibonucZ/Hydroxyglut_hydro"/>
</dbReference>
<feature type="region of interest" description="Disordered" evidence="5">
    <location>
        <begin position="295"/>
        <end position="335"/>
    </location>
</feature>
<keyword evidence="4" id="KW-0862">Zinc</keyword>
<sequence length="335" mass="36393">MPRPASRAQIAIGTTTVTYLPDGHGWIYPDVYFDYGVNDDPLLADAWATHPEYLDDEGRLPVSIGSFLIRTEDDSAMLVDLGLGDVEYTLPGAADFKGGALLDGLAAEGLSPNDIDTVVFTHLHHDHVGWASDVAPAPGYPRGRVVSGLTFGNARHLVSEDEWRHWEDHPGFPGPDAHAAQAPLRGHLGFVNDGDEIAPGVRVLATPGHTPGHLSLIVTDPTGRDERRLIVLGDVMHCQVQVSESHWSCRFDLDAEQNSSTREWILKELELPGTMLAAGHFADHVFGRALPPRPRRAWASAISPRPRRDSAAPISPGPRRASAESAARPQEQADR</sequence>
<comment type="similarity">
    <text evidence="1">Belongs to the metallo-beta-lactamase superfamily.</text>
</comment>
<evidence type="ECO:0000256" key="5">
    <source>
        <dbReference type="SAM" id="MobiDB-lite"/>
    </source>
</evidence>
<dbReference type="InterPro" id="IPR001279">
    <property type="entry name" value="Metallo-B-lactamas"/>
</dbReference>
<comment type="caution">
    <text evidence="7">The sequence shown here is derived from an EMBL/GenBank/DDBJ whole genome shotgun (WGS) entry which is preliminary data.</text>
</comment>
<dbReference type="RefSeq" id="WP_344548032.1">
    <property type="nucleotide sequence ID" value="NZ_BAAATD010000016.1"/>
</dbReference>
<evidence type="ECO:0000259" key="6">
    <source>
        <dbReference type="SMART" id="SM00849"/>
    </source>
</evidence>
<gene>
    <name evidence="7" type="ORF">GCM10010411_83380</name>
</gene>
<evidence type="ECO:0000313" key="8">
    <source>
        <dbReference type="Proteomes" id="UP001501509"/>
    </source>
</evidence>
<dbReference type="CDD" id="cd16277">
    <property type="entry name" value="metallo-hydrolase-like_MBL-fold"/>
    <property type="match status" value="1"/>
</dbReference>
<dbReference type="PANTHER" id="PTHR42978:SF6">
    <property type="entry name" value="QUORUM-QUENCHING LACTONASE YTNP-RELATED"/>
    <property type="match status" value="1"/>
</dbReference>
<proteinExistence type="inferred from homology"/>
<keyword evidence="3" id="KW-0378">Hydrolase</keyword>
<accession>A0ABN3QQ35</accession>
<feature type="compositionally biased region" description="Low complexity" evidence="5">
    <location>
        <begin position="318"/>
        <end position="335"/>
    </location>
</feature>
<evidence type="ECO:0000256" key="1">
    <source>
        <dbReference type="ARBA" id="ARBA00007749"/>
    </source>
</evidence>
<dbReference type="SMART" id="SM00849">
    <property type="entry name" value="Lactamase_B"/>
    <property type="match status" value="1"/>
</dbReference>